<evidence type="ECO:0000256" key="1">
    <source>
        <dbReference type="ARBA" id="ARBA00001947"/>
    </source>
</evidence>
<dbReference type="CDD" id="cd06234">
    <property type="entry name" value="M14_PaCCP-like"/>
    <property type="match status" value="1"/>
</dbReference>
<dbReference type="InterPro" id="IPR000834">
    <property type="entry name" value="Peptidase_M14"/>
</dbReference>
<name>A0A329EAY7_VIBDI</name>
<dbReference type="SUPFAM" id="SSF53187">
    <property type="entry name" value="Zn-dependent exopeptidases"/>
    <property type="match status" value="1"/>
</dbReference>
<dbReference type="Gene3D" id="3.40.630.10">
    <property type="entry name" value="Zn peptidases"/>
    <property type="match status" value="1"/>
</dbReference>
<reference evidence="4 5" key="1">
    <citation type="submission" date="2018-06" db="EMBL/GenBank/DDBJ databases">
        <title>Freshwater and sediment microbial communities from various areas in North America, analyzing microbe dynamics in response to fracking.</title>
        <authorList>
            <person name="Lamendella R."/>
        </authorList>
    </citation>
    <scope>NUCLEOTIDE SEQUENCE [LARGE SCALE GENOMIC DNA]</scope>
    <source>
        <strain evidence="4 5">99A</strain>
    </source>
</reference>
<comment type="caution">
    <text evidence="4">The sequence shown here is derived from an EMBL/GenBank/DDBJ whole genome shotgun (WGS) entry which is preliminary data.</text>
</comment>
<comment type="similarity">
    <text evidence="2">Belongs to the peptidase M14 family.</text>
</comment>
<dbReference type="GO" id="GO:0004181">
    <property type="term" value="F:metallocarboxypeptidase activity"/>
    <property type="evidence" value="ECO:0007669"/>
    <property type="project" value="InterPro"/>
</dbReference>
<dbReference type="InterPro" id="IPR050821">
    <property type="entry name" value="Cytosolic_carboxypeptidase"/>
</dbReference>
<evidence type="ECO:0000256" key="2">
    <source>
        <dbReference type="PROSITE-ProRule" id="PRU01379"/>
    </source>
</evidence>
<gene>
    <name evidence="4" type="ORF">DET48_10680</name>
</gene>
<dbReference type="Gene3D" id="2.60.40.3120">
    <property type="match status" value="1"/>
</dbReference>
<protein>
    <submittedName>
        <fullName evidence="4">Murein tripeptide amidase MpaA</fullName>
    </submittedName>
</protein>
<dbReference type="AlphaFoldDB" id="A0A329EAY7"/>
<evidence type="ECO:0000259" key="3">
    <source>
        <dbReference type="PROSITE" id="PS52035"/>
    </source>
</evidence>
<dbReference type="SMART" id="SM00631">
    <property type="entry name" value="Zn_pept"/>
    <property type="match status" value="1"/>
</dbReference>
<feature type="domain" description="Peptidase M14" evidence="3">
    <location>
        <begin position="132"/>
        <end position="396"/>
    </location>
</feature>
<dbReference type="Pfam" id="PF18027">
    <property type="entry name" value="Pepdidase_M14_N"/>
    <property type="match status" value="1"/>
</dbReference>
<dbReference type="Proteomes" id="UP000248729">
    <property type="component" value="Unassembled WGS sequence"/>
</dbReference>
<dbReference type="GO" id="GO:0006508">
    <property type="term" value="P:proteolysis"/>
    <property type="evidence" value="ECO:0007669"/>
    <property type="project" value="InterPro"/>
</dbReference>
<dbReference type="PROSITE" id="PS52035">
    <property type="entry name" value="PEPTIDASE_M14"/>
    <property type="match status" value="1"/>
</dbReference>
<dbReference type="EMBL" id="QLTR01000006">
    <property type="protein sequence ID" value="RAS66300.1"/>
    <property type="molecule type" value="Genomic_DNA"/>
</dbReference>
<dbReference type="PANTHER" id="PTHR12756:SF11">
    <property type="entry name" value="CYTOSOLIC CARBOXYPEPTIDASE 1"/>
    <property type="match status" value="1"/>
</dbReference>
<dbReference type="InterPro" id="IPR040626">
    <property type="entry name" value="Pepdidase_M14_N"/>
</dbReference>
<dbReference type="Pfam" id="PF00246">
    <property type="entry name" value="Peptidase_M14"/>
    <property type="match status" value="1"/>
</dbReference>
<evidence type="ECO:0000313" key="4">
    <source>
        <dbReference type="EMBL" id="RAS66300.1"/>
    </source>
</evidence>
<dbReference type="PANTHER" id="PTHR12756">
    <property type="entry name" value="CYTOSOLIC CARBOXYPEPTIDASE"/>
    <property type="match status" value="1"/>
</dbReference>
<comment type="cofactor">
    <cofactor evidence="1">
        <name>Zn(2+)</name>
        <dbReference type="ChEBI" id="CHEBI:29105"/>
    </cofactor>
</comment>
<accession>A0A329EAY7</accession>
<evidence type="ECO:0000313" key="5">
    <source>
        <dbReference type="Proteomes" id="UP000248729"/>
    </source>
</evidence>
<organism evidence="4 5">
    <name type="scientific">Vibrio diazotrophicus</name>
    <dbReference type="NCBI Taxonomy" id="685"/>
    <lineage>
        <taxon>Bacteria</taxon>
        <taxon>Pseudomonadati</taxon>
        <taxon>Pseudomonadota</taxon>
        <taxon>Gammaproteobacteria</taxon>
        <taxon>Vibrionales</taxon>
        <taxon>Vibrionaceae</taxon>
        <taxon>Vibrio</taxon>
    </lineage>
</organism>
<proteinExistence type="inferred from homology"/>
<sequence length="396" mass="45408">MVYIDKLGKTPNSQDTEQISDFMKIFSNFDAGNIEVINAENREDIQLSIKRDNETEIAQWFFFRVESEANTEHKFRIMNLAKSAYPEGWDGYDVVASYDREEWFRVPASYDGDNLSFSILPEYDSIYFAYFAPYSYERHLDLLHQAQMHPQTKLQTLGQTLDNRDISLLTIGEPSSEKKNIWITARQHPGETMAEWFVEGLLQRLLDNTDTVANALLEKAVFYIVPNMNPDGSVRGHLRTNAIGINLNREWQSPSLEKSPEVYYVRQRMIETGVDLFLDIHGDEAIPYNFVAGAEGVPSYNEKMANLEALFKQALTFITPEFQDEFGYDKDEPGKANVTVGSNWVAEEFKCLSYTLEMPFKDHNCHPDELYGWSPERSVAFGQDVLAAIPAVIDHL</sequence>
<feature type="active site" description="Proton donor/acceptor" evidence="2">
    <location>
        <position position="357"/>
    </location>
</feature>
<dbReference type="GO" id="GO:0008270">
    <property type="term" value="F:zinc ion binding"/>
    <property type="evidence" value="ECO:0007669"/>
    <property type="project" value="InterPro"/>
</dbReference>